<gene>
    <name evidence="1" type="ORF">LCGC14_1112760</name>
</gene>
<dbReference type="EMBL" id="LAZR01005091">
    <property type="protein sequence ID" value="KKN02928.1"/>
    <property type="molecule type" value="Genomic_DNA"/>
</dbReference>
<protein>
    <submittedName>
        <fullName evidence="1">Uncharacterized protein</fullName>
    </submittedName>
</protein>
<name>A0A0F9QCC2_9ZZZZ</name>
<reference evidence="1" key="1">
    <citation type="journal article" date="2015" name="Nature">
        <title>Complex archaea that bridge the gap between prokaryotes and eukaryotes.</title>
        <authorList>
            <person name="Spang A."/>
            <person name="Saw J.H."/>
            <person name="Jorgensen S.L."/>
            <person name="Zaremba-Niedzwiedzka K."/>
            <person name="Martijn J."/>
            <person name="Lind A.E."/>
            <person name="van Eijk R."/>
            <person name="Schleper C."/>
            <person name="Guy L."/>
            <person name="Ettema T.J."/>
        </authorList>
    </citation>
    <scope>NUCLEOTIDE SEQUENCE</scope>
</reference>
<organism evidence="1">
    <name type="scientific">marine sediment metagenome</name>
    <dbReference type="NCBI Taxonomy" id="412755"/>
    <lineage>
        <taxon>unclassified sequences</taxon>
        <taxon>metagenomes</taxon>
        <taxon>ecological metagenomes</taxon>
    </lineage>
</organism>
<accession>A0A0F9QCC2</accession>
<proteinExistence type="predicted"/>
<evidence type="ECO:0000313" key="1">
    <source>
        <dbReference type="EMBL" id="KKN02928.1"/>
    </source>
</evidence>
<dbReference type="AlphaFoldDB" id="A0A0F9QCC2"/>
<comment type="caution">
    <text evidence="1">The sequence shown here is derived from an EMBL/GenBank/DDBJ whole genome shotgun (WGS) entry which is preliminary data.</text>
</comment>
<sequence>MPLLARLSHTRQLVADRGWDSWWRCIRHDSAPHYPSGDPDADQHQDQPPYICTQQRLLEKKYRLPRFLRQISLLRLIARNRFLADVESFLSAQRSTAMADRQPRFPKTTSLQPRLALLRPVSAFQLVMAFRFVAADNFPHLYFRLRAIRILALLGDEPEFHVLRWWSR</sequence>